<dbReference type="OrthoDB" id="49511at2759"/>
<keyword evidence="5" id="KW-1185">Reference proteome</keyword>
<protein>
    <submittedName>
        <fullName evidence="4">Uncharacterized protein</fullName>
    </submittedName>
</protein>
<feature type="compositionally biased region" description="Acidic residues" evidence="1">
    <location>
        <begin position="809"/>
        <end position="818"/>
    </location>
</feature>
<feature type="domain" description="TTI1 N-terminal TPR" evidence="2">
    <location>
        <begin position="10"/>
        <end position="353"/>
    </location>
</feature>
<reference evidence="4" key="2">
    <citation type="submission" date="2022-10" db="EMBL/GenBank/DDBJ databases">
        <authorList>
            <consortium name="ENA_rothamsted_submissions"/>
            <consortium name="culmorum"/>
            <person name="King R."/>
        </authorList>
    </citation>
    <scope>NUCLEOTIDE SEQUENCE</scope>
</reference>
<dbReference type="InterPro" id="IPR057567">
    <property type="entry name" value="TPR_TTI1_C"/>
</dbReference>
<dbReference type="AlphaFoldDB" id="A0A9N9S7S4"/>
<evidence type="ECO:0000259" key="3">
    <source>
        <dbReference type="Pfam" id="PF24181"/>
    </source>
</evidence>
<evidence type="ECO:0000313" key="4">
    <source>
        <dbReference type="EMBL" id="CAG9809841.1"/>
    </source>
</evidence>
<dbReference type="PANTHER" id="PTHR18460:SF3">
    <property type="entry name" value="TELO2-INTERACTING PROTEIN 1 HOMOLOG"/>
    <property type="match status" value="1"/>
</dbReference>
<evidence type="ECO:0000259" key="2">
    <source>
        <dbReference type="Pfam" id="PF24173"/>
    </source>
</evidence>
<dbReference type="Pfam" id="PF24181">
    <property type="entry name" value="TPR_TTI1_C"/>
    <property type="match status" value="1"/>
</dbReference>
<dbReference type="InterPro" id="IPR049362">
    <property type="entry name" value="TTI1_rpt"/>
</dbReference>
<dbReference type="InterPro" id="IPR057566">
    <property type="entry name" value="TPR_TTI1_N"/>
</dbReference>
<name>A0A9N9S7S4_9DIPT</name>
<feature type="region of interest" description="Disordered" evidence="1">
    <location>
        <begin position="802"/>
        <end position="827"/>
    </location>
</feature>
<dbReference type="InterPro" id="IPR016024">
    <property type="entry name" value="ARM-type_fold"/>
</dbReference>
<dbReference type="Pfam" id="PF24173">
    <property type="entry name" value="TPR_TTI1_N"/>
    <property type="match status" value="1"/>
</dbReference>
<accession>A0A9N9S7S4</accession>
<reference evidence="4" key="1">
    <citation type="submission" date="2022-01" db="EMBL/GenBank/DDBJ databases">
        <authorList>
            <person name="King R."/>
        </authorList>
    </citation>
    <scope>NUCLEOTIDE SEQUENCE</scope>
</reference>
<dbReference type="InterPro" id="IPR052587">
    <property type="entry name" value="TELO2-interacting_protein_1"/>
</dbReference>
<proteinExistence type="predicted"/>
<feature type="domain" description="TTI1 C-terminal TPR" evidence="3">
    <location>
        <begin position="754"/>
        <end position="1010"/>
    </location>
</feature>
<sequence length="1020" mass="117863">MKQVSFEALKLKTFLEYLERSPSIDNALILLRELDSMKNENFQFIQDVFLSRLLIMMDAADGLKKNEFKTALLKCMTIILKGSRIMKDLPYKTILCIVLKQIFDYPTNSYKKELPEELKIAVFKCFEAASTQLEFDVIEKFMVNENKILLGQCIFICKEAISKETYLKLRKSAIEALMALTQCHDKFDQNDCVLKEQISKILFIVLPQIATVLIKVCQEDCLRGPSLIQVALKCLGRFLCLILEDYDKKSLISVKNEDFLKLIQSGSDQEVAISPKVTKQNVEKLEKSKEWMATTSQNLSKIIINLKSLRGSEYVKIRHEFAVLSFNLLCKCQSNCKLFMRFLLENLILFTDDFDENIQKVCQDGLKELTAIIPNINKEISDLFSIHLATMPRIILTGLESEQYAGIALINSYLKIFSNIEGHLEGLFENPMMLEKFINIMISCSEIDAPKELIFHETAGALSDEFYKMKMPWKHFKNLKNESIAQKFSSVCKNIGSSRFSQVCVNYLLDNINSIEYLVFLNEILNCEKQKLSLSSDQLDSIMEEFLNETYWSFPTKAVSQVPKKAGREEWFEDHTPGLYESAIEVKLTDISLNDNNEEQQVILNLKTIKYNILCTCTILEMTGNIALKLESKFQKYILRCLHMILEKAGNSNFLIKSAGLYALQCISQAMGHTEISQLIDANSDYLLFNIHKLLRHDHENEAIIDMMSVVFKYSKASITAYVEDIVEMAANHIINAKFSQKTASYLKLFKLYVESVRQWSPEIEMEVDVDIETDWDEFYQRCLHILENGDDIDMQINNEHPEQATEEPKEDPEENEQQPETNEVEKTPQHIELTIKILTSSLPYFASSNPTEVIFAHEIFQNGFSVLHFYEKEFLPLVHQMWYPFTKQINGKDYVILQYSVRLLSTIAKYAKDFVYKRSTDNVIPVINKFLNSSFSHTNKKENLSYTQEFKLQKEVLEIYGQISVDLGIVEKEQDEIIDILMMYHNQHSNSQLKSSAKKSIDAIAKFDPFVIKYKLSFQ</sequence>
<dbReference type="Pfam" id="PF24176">
    <property type="entry name" value="TPR_TTI1_2nd"/>
    <property type="match status" value="1"/>
</dbReference>
<dbReference type="EMBL" id="OU895879">
    <property type="protein sequence ID" value="CAG9809841.1"/>
    <property type="molecule type" value="Genomic_DNA"/>
</dbReference>
<dbReference type="GO" id="GO:0005737">
    <property type="term" value="C:cytoplasm"/>
    <property type="evidence" value="ECO:0007669"/>
    <property type="project" value="TreeGrafter"/>
</dbReference>
<evidence type="ECO:0000313" key="5">
    <source>
        <dbReference type="Proteomes" id="UP001153620"/>
    </source>
</evidence>
<dbReference type="Pfam" id="PF21547">
    <property type="entry name" value="TTI1"/>
    <property type="match status" value="1"/>
</dbReference>
<dbReference type="SUPFAM" id="SSF48371">
    <property type="entry name" value="ARM repeat"/>
    <property type="match status" value="1"/>
</dbReference>
<gene>
    <name evidence="4" type="ORF">CHIRRI_LOCUS12661</name>
</gene>
<organism evidence="4 5">
    <name type="scientific">Chironomus riparius</name>
    <dbReference type="NCBI Taxonomy" id="315576"/>
    <lineage>
        <taxon>Eukaryota</taxon>
        <taxon>Metazoa</taxon>
        <taxon>Ecdysozoa</taxon>
        <taxon>Arthropoda</taxon>
        <taxon>Hexapoda</taxon>
        <taxon>Insecta</taxon>
        <taxon>Pterygota</taxon>
        <taxon>Neoptera</taxon>
        <taxon>Endopterygota</taxon>
        <taxon>Diptera</taxon>
        <taxon>Nematocera</taxon>
        <taxon>Chironomoidea</taxon>
        <taxon>Chironomidae</taxon>
        <taxon>Chironominae</taxon>
        <taxon>Chironomus</taxon>
    </lineage>
</organism>
<evidence type="ECO:0000256" key="1">
    <source>
        <dbReference type="SAM" id="MobiDB-lite"/>
    </source>
</evidence>
<dbReference type="Proteomes" id="UP001153620">
    <property type="component" value="Chromosome 3"/>
</dbReference>
<dbReference type="PANTHER" id="PTHR18460">
    <property type="entry name" value="TEL2 INTERACTING PROTEIN 1 TTI1 FAMILY MEMBER"/>
    <property type="match status" value="1"/>
</dbReference>